<sequence>MEIDLENDEINKLPSKQNYAIFDNANNKCDGSYIQQNITKLIENYPQLENISNKIRNALCFAYEQNVTEKFNSSDCDYLYFWLGDIIYKNIKYNLHFTSVIDVIKFTLQSKEGSNICEFHKYNIDSEYFMKTKQLFDYSKDYDQLQKDITASNGYCSGDYKNILNNYLYIYNTFELECKTNPKNTKHCKHFKEFFNGKNLDKLSILSCNSRSNYYESPKQQQHHGVVAESVVKTAQQNKKEQPRQLPRRAVPTGTYEDANRQDLNHNNSELYPLYIKRPQLSAITDISTSSYSKNVVIPPLVIGITVLSVIMCKFTPVRYWLKKALVGKSKRKRNIIMDSNITEDYAIPEYLDSSRRFNVRYSN</sequence>
<dbReference type="RefSeq" id="XP_028546801.1">
    <property type="nucleotide sequence ID" value="XM_028691000.1"/>
</dbReference>
<dbReference type="OMA" id="NTFELEC"/>
<dbReference type="GeneID" id="39745020"/>
<evidence type="ECO:0000313" key="2">
    <source>
        <dbReference type="EMBL" id="GAW84212.1"/>
    </source>
</evidence>
<evidence type="ECO:0000256" key="1">
    <source>
        <dbReference type="SAM" id="MobiDB-lite"/>
    </source>
</evidence>
<dbReference type="Proteomes" id="UP000195521">
    <property type="component" value="Unassembled WGS sequence"/>
</dbReference>
<feature type="region of interest" description="Disordered" evidence="1">
    <location>
        <begin position="236"/>
        <end position="263"/>
    </location>
</feature>
<dbReference type="OrthoDB" id="381419at2759"/>
<accession>A0A1Y1JTY0</accession>
<gene>
    <name evidence="2" type="ORF">PGO_001725</name>
</gene>
<organism evidence="2 3">
    <name type="scientific">Plasmodium gonderi</name>
    <dbReference type="NCBI Taxonomy" id="77519"/>
    <lineage>
        <taxon>Eukaryota</taxon>
        <taxon>Sar</taxon>
        <taxon>Alveolata</taxon>
        <taxon>Apicomplexa</taxon>
        <taxon>Aconoidasida</taxon>
        <taxon>Haemosporida</taxon>
        <taxon>Plasmodiidae</taxon>
        <taxon>Plasmodium</taxon>
        <taxon>Plasmodium (Plasmodium)</taxon>
    </lineage>
</organism>
<evidence type="ECO:0000313" key="3">
    <source>
        <dbReference type="Proteomes" id="UP000195521"/>
    </source>
</evidence>
<dbReference type="AlphaFoldDB" id="A0A1Y1JTY0"/>
<dbReference type="Pfam" id="PF05795">
    <property type="entry name" value="Plasmodium_Vir"/>
    <property type="match status" value="1"/>
</dbReference>
<dbReference type="EMBL" id="BDQF01000182">
    <property type="protein sequence ID" value="GAW84212.1"/>
    <property type="molecule type" value="Genomic_DNA"/>
</dbReference>
<dbReference type="InterPro" id="IPR008780">
    <property type="entry name" value="Plasmodium_Vir"/>
</dbReference>
<protein>
    <submittedName>
        <fullName evidence="2">Variable surface protein</fullName>
    </submittedName>
</protein>
<proteinExistence type="predicted"/>
<comment type="caution">
    <text evidence="2">The sequence shown here is derived from an EMBL/GenBank/DDBJ whole genome shotgun (WGS) entry which is preliminary data.</text>
</comment>
<feature type="non-terminal residue" evidence="2">
    <location>
        <position position="364"/>
    </location>
</feature>
<reference evidence="3" key="1">
    <citation type="submission" date="2017-04" db="EMBL/GenBank/DDBJ databases">
        <title>Plasmodium gonderi genome.</title>
        <authorList>
            <person name="Arisue N."/>
            <person name="Honma H."/>
            <person name="Kawai S."/>
            <person name="Tougan T."/>
            <person name="Tanabe K."/>
            <person name="Horii T."/>
        </authorList>
    </citation>
    <scope>NUCLEOTIDE SEQUENCE [LARGE SCALE GENOMIC DNA]</scope>
    <source>
        <strain evidence="3">ATCC 30045</strain>
    </source>
</reference>
<name>A0A1Y1JTY0_PLAGO</name>
<keyword evidence="3" id="KW-1185">Reference proteome</keyword>